<gene>
    <name evidence="1" type="ORF">CINCED_3A007068</name>
</gene>
<organism evidence="1 2">
    <name type="scientific">Cinara cedri</name>
    <dbReference type="NCBI Taxonomy" id="506608"/>
    <lineage>
        <taxon>Eukaryota</taxon>
        <taxon>Metazoa</taxon>
        <taxon>Ecdysozoa</taxon>
        <taxon>Arthropoda</taxon>
        <taxon>Hexapoda</taxon>
        <taxon>Insecta</taxon>
        <taxon>Pterygota</taxon>
        <taxon>Neoptera</taxon>
        <taxon>Paraneoptera</taxon>
        <taxon>Hemiptera</taxon>
        <taxon>Sternorrhyncha</taxon>
        <taxon>Aphidomorpha</taxon>
        <taxon>Aphidoidea</taxon>
        <taxon>Aphididae</taxon>
        <taxon>Lachninae</taxon>
        <taxon>Cinara</taxon>
    </lineage>
</organism>
<name>A0A5E4ND93_9HEMI</name>
<evidence type="ECO:0000313" key="2">
    <source>
        <dbReference type="Proteomes" id="UP000325440"/>
    </source>
</evidence>
<evidence type="ECO:0000313" key="1">
    <source>
        <dbReference type="EMBL" id="VVC42837.1"/>
    </source>
</evidence>
<protein>
    <submittedName>
        <fullName evidence="1">Uncharacterized protein</fullName>
    </submittedName>
</protein>
<dbReference type="OrthoDB" id="6630396at2759"/>
<keyword evidence="2" id="KW-1185">Reference proteome</keyword>
<dbReference type="Proteomes" id="UP000325440">
    <property type="component" value="Unassembled WGS sequence"/>
</dbReference>
<dbReference type="AlphaFoldDB" id="A0A5E4ND93"/>
<dbReference type="EMBL" id="CABPRJ010002015">
    <property type="protein sequence ID" value="VVC42837.1"/>
    <property type="molecule type" value="Genomic_DNA"/>
</dbReference>
<proteinExistence type="predicted"/>
<accession>A0A5E4ND93</accession>
<reference evidence="1 2" key="1">
    <citation type="submission" date="2019-08" db="EMBL/GenBank/DDBJ databases">
        <authorList>
            <person name="Alioto T."/>
            <person name="Alioto T."/>
            <person name="Gomez Garrido J."/>
        </authorList>
    </citation>
    <scope>NUCLEOTIDE SEQUENCE [LARGE SCALE GENOMIC DNA]</scope>
</reference>
<sequence length="207" mass="23513">MLLKEYAKNGSEIGRWLKYLFGLPYSNSYEVPDAFTEIISIAPCNISTGFTDYILKNYIDFDADFGPVLWIIQMIFFEKNYIFGENEDISDIPLAKHVDKKSALNVFCCEKIDQLKSLIDKRSKNDNQIMTQLMMLNGSNTRITTALQRLDNKVHKIMTAGIRICTLAIPAPSIPSPFIDFLSIKCEEDISIIKELLTPTAENNALQ</sequence>